<sequence>MQDFNFGNVACQKCTLRRRRDCVHPIRLWCDSQCGVRIAPSIRIHDKYDSCDNSSQVMPHTTIRNYSR</sequence>
<organism evidence="1 2">
    <name type="scientific">Scylla paramamosain</name>
    <name type="common">Mud crab</name>
    <dbReference type="NCBI Taxonomy" id="85552"/>
    <lineage>
        <taxon>Eukaryota</taxon>
        <taxon>Metazoa</taxon>
        <taxon>Ecdysozoa</taxon>
        <taxon>Arthropoda</taxon>
        <taxon>Crustacea</taxon>
        <taxon>Multicrustacea</taxon>
        <taxon>Malacostraca</taxon>
        <taxon>Eumalacostraca</taxon>
        <taxon>Eucarida</taxon>
        <taxon>Decapoda</taxon>
        <taxon>Pleocyemata</taxon>
        <taxon>Brachyura</taxon>
        <taxon>Eubrachyura</taxon>
        <taxon>Portunoidea</taxon>
        <taxon>Portunidae</taxon>
        <taxon>Portuninae</taxon>
        <taxon>Scylla</taxon>
    </lineage>
</organism>
<keyword evidence="2" id="KW-1185">Reference proteome</keyword>
<dbReference type="Proteomes" id="UP001487740">
    <property type="component" value="Unassembled WGS sequence"/>
</dbReference>
<gene>
    <name evidence="1" type="ORF">O3P69_017023</name>
</gene>
<protein>
    <submittedName>
        <fullName evidence="1">Uncharacterized protein</fullName>
    </submittedName>
</protein>
<evidence type="ECO:0000313" key="1">
    <source>
        <dbReference type="EMBL" id="KAK8391084.1"/>
    </source>
</evidence>
<name>A0AAW0TTH1_SCYPA</name>
<proteinExistence type="predicted"/>
<accession>A0AAW0TTH1</accession>
<dbReference type="AlphaFoldDB" id="A0AAW0TTH1"/>
<evidence type="ECO:0000313" key="2">
    <source>
        <dbReference type="Proteomes" id="UP001487740"/>
    </source>
</evidence>
<reference evidence="1 2" key="1">
    <citation type="submission" date="2023-03" db="EMBL/GenBank/DDBJ databases">
        <title>High-quality genome of Scylla paramamosain provides insights in environmental adaptation.</title>
        <authorList>
            <person name="Zhang L."/>
        </authorList>
    </citation>
    <scope>NUCLEOTIDE SEQUENCE [LARGE SCALE GENOMIC DNA]</scope>
    <source>
        <strain evidence="1">LZ_2023a</strain>
        <tissue evidence="1">Muscle</tissue>
    </source>
</reference>
<dbReference type="EMBL" id="JARAKH010000024">
    <property type="protein sequence ID" value="KAK8391084.1"/>
    <property type="molecule type" value="Genomic_DNA"/>
</dbReference>
<comment type="caution">
    <text evidence="1">The sequence shown here is derived from an EMBL/GenBank/DDBJ whole genome shotgun (WGS) entry which is preliminary data.</text>
</comment>